<organism evidence="3 4">
    <name type="scientific">Actinoplanes octamycinicus</name>
    <dbReference type="NCBI Taxonomy" id="135948"/>
    <lineage>
        <taxon>Bacteria</taxon>
        <taxon>Bacillati</taxon>
        <taxon>Actinomycetota</taxon>
        <taxon>Actinomycetes</taxon>
        <taxon>Micromonosporales</taxon>
        <taxon>Micromonosporaceae</taxon>
        <taxon>Actinoplanes</taxon>
    </lineage>
</organism>
<keyword evidence="2" id="KW-0472">Membrane</keyword>
<feature type="transmembrane region" description="Helical" evidence="2">
    <location>
        <begin position="71"/>
        <end position="90"/>
    </location>
</feature>
<feature type="transmembrane region" description="Helical" evidence="2">
    <location>
        <begin position="38"/>
        <end position="59"/>
    </location>
</feature>
<evidence type="ECO:0000256" key="2">
    <source>
        <dbReference type="SAM" id="Phobius"/>
    </source>
</evidence>
<gene>
    <name evidence="3" type="ORF">BJY16_007046</name>
</gene>
<comment type="caution">
    <text evidence="3">The sequence shown here is derived from an EMBL/GenBank/DDBJ whole genome shotgun (WGS) entry which is preliminary data.</text>
</comment>
<feature type="region of interest" description="Disordered" evidence="1">
    <location>
        <begin position="89"/>
        <end position="117"/>
    </location>
</feature>
<keyword evidence="4" id="KW-1185">Reference proteome</keyword>
<dbReference type="Proteomes" id="UP000546162">
    <property type="component" value="Unassembled WGS sequence"/>
</dbReference>
<protein>
    <submittedName>
        <fullName evidence="3">Uncharacterized protein</fullName>
    </submittedName>
</protein>
<feature type="transmembrane region" description="Helical" evidence="2">
    <location>
        <begin position="7"/>
        <end position="26"/>
    </location>
</feature>
<evidence type="ECO:0000313" key="3">
    <source>
        <dbReference type="EMBL" id="MBB4743587.1"/>
    </source>
</evidence>
<evidence type="ECO:0000313" key="4">
    <source>
        <dbReference type="Proteomes" id="UP000546162"/>
    </source>
</evidence>
<sequence length="117" mass="12270">MKRLGLGALFCGWLWGVPFLLIVGLIRRDADVPAGGYLTAALLLNLVVPITGLLVARLLNDRFWSGQFKGALVGVVAFLMVLAVIAGTGAEPEPDPEPSPRVSRCVQFSGGHSCPGG</sequence>
<accession>A0A7W7H4N8</accession>
<dbReference type="EMBL" id="JACHNB010000001">
    <property type="protein sequence ID" value="MBB4743587.1"/>
    <property type="molecule type" value="Genomic_DNA"/>
</dbReference>
<reference evidence="3 4" key="1">
    <citation type="submission" date="2020-08" db="EMBL/GenBank/DDBJ databases">
        <title>Sequencing the genomes of 1000 actinobacteria strains.</title>
        <authorList>
            <person name="Klenk H.-P."/>
        </authorList>
    </citation>
    <scope>NUCLEOTIDE SEQUENCE [LARGE SCALE GENOMIC DNA]</scope>
    <source>
        <strain evidence="3 4">DSM 45809</strain>
    </source>
</reference>
<name>A0A7W7H4N8_9ACTN</name>
<evidence type="ECO:0000256" key="1">
    <source>
        <dbReference type="SAM" id="MobiDB-lite"/>
    </source>
</evidence>
<keyword evidence="2" id="KW-0812">Transmembrane</keyword>
<dbReference type="AlphaFoldDB" id="A0A7W7H4N8"/>
<dbReference type="RefSeq" id="WP_185043850.1">
    <property type="nucleotide sequence ID" value="NZ_BAABFG010000005.1"/>
</dbReference>
<keyword evidence="2" id="KW-1133">Transmembrane helix</keyword>
<proteinExistence type="predicted"/>